<organism evidence="1">
    <name type="scientific">Arundo donax</name>
    <name type="common">Giant reed</name>
    <name type="synonym">Donax arundinaceus</name>
    <dbReference type="NCBI Taxonomy" id="35708"/>
    <lineage>
        <taxon>Eukaryota</taxon>
        <taxon>Viridiplantae</taxon>
        <taxon>Streptophyta</taxon>
        <taxon>Embryophyta</taxon>
        <taxon>Tracheophyta</taxon>
        <taxon>Spermatophyta</taxon>
        <taxon>Magnoliopsida</taxon>
        <taxon>Liliopsida</taxon>
        <taxon>Poales</taxon>
        <taxon>Poaceae</taxon>
        <taxon>PACMAD clade</taxon>
        <taxon>Arundinoideae</taxon>
        <taxon>Arundineae</taxon>
        <taxon>Arundo</taxon>
    </lineage>
</organism>
<sequence>MLIAGLLVLATLSAA</sequence>
<name>A0A0A8YRI9_ARUDO</name>
<dbReference type="EMBL" id="GBRH01268854">
    <property type="protein sequence ID" value="JAD29041.1"/>
    <property type="molecule type" value="Transcribed_RNA"/>
</dbReference>
<proteinExistence type="predicted"/>
<reference evidence="1" key="1">
    <citation type="submission" date="2014-09" db="EMBL/GenBank/DDBJ databases">
        <authorList>
            <person name="Magalhaes I.L.F."/>
            <person name="Oliveira U."/>
            <person name="Santos F.R."/>
            <person name="Vidigal T.H.D.A."/>
            <person name="Brescovit A.D."/>
            <person name="Santos A.J."/>
        </authorList>
    </citation>
    <scope>NUCLEOTIDE SEQUENCE</scope>
    <source>
        <tissue evidence="1">Shoot tissue taken approximately 20 cm above the soil surface</tissue>
    </source>
</reference>
<protein>
    <submittedName>
        <fullName evidence="1">Uncharacterized protein</fullName>
    </submittedName>
</protein>
<accession>A0A0A8YRI9</accession>
<evidence type="ECO:0000313" key="1">
    <source>
        <dbReference type="EMBL" id="JAD29041.1"/>
    </source>
</evidence>
<reference evidence="1" key="2">
    <citation type="journal article" date="2015" name="Data Brief">
        <title>Shoot transcriptome of the giant reed, Arundo donax.</title>
        <authorList>
            <person name="Barrero R.A."/>
            <person name="Guerrero F.D."/>
            <person name="Moolhuijzen P."/>
            <person name="Goolsby J.A."/>
            <person name="Tidwell J."/>
            <person name="Bellgard S.E."/>
            <person name="Bellgard M.I."/>
        </authorList>
    </citation>
    <scope>NUCLEOTIDE SEQUENCE</scope>
    <source>
        <tissue evidence="1">Shoot tissue taken approximately 20 cm above the soil surface</tissue>
    </source>
</reference>